<dbReference type="InterPro" id="IPR002455">
    <property type="entry name" value="GPCR3_GABA-B"/>
</dbReference>
<dbReference type="EMBL" id="JAQMWT010000388">
    <property type="protein sequence ID" value="KAJ8602237.1"/>
    <property type="molecule type" value="Genomic_DNA"/>
</dbReference>
<keyword evidence="7" id="KW-0325">Glycoprotein</keyword>
<evidence type="ECO:0000256" key="3">
    <source>
        <dbReference type="ARBA" id="ARBA00022989"/>
    </source>
</evidence>
<evidence type="ECO:0000313" key="10">
    <source>
        <dbReference type="EMBL" id="KAJ8602237.1"/>
    </source>
</evidence>
<dbReference type="InterPro" id="IPR001828">
    <property type="entry name" value="ANF_lig-bd_rcpt"/>
</dbReference>
<dbReference type="Gene3D" id="3.40.50.2300">
    <property type="match status" value="2"/>
</dbReference>
<gene>
    <name evidence="10" type="ORF">CTAYLR_003606</name>
</gene>
<dbReference type="GO" id="GO:0007214">
    <property type="term" value="P:gamma-aminobutyric acid signaling pathway"/>
    <property type="evidence" value="ECO:0007669"/>
    <property type="project" value="TreeGrafter"/>
</dbReference>
<comment type="caution">
    <text evidence="10">The sequence shown here is derived from an EMBL/GenBank/DDBJ whole genome shotgun (WGS) entry which is preliminary data.</text>
</comment>
<evidence type="ECO:0000313" key="11">
    <source>
        <dbReference type="Proteomes" id="UP001230188"/>
    </source>
</evidence>
<evidence type="ECO:0000256" key="7">
    <source>
        <dbReference type="ARBA" id="ARBA00023180"/>
    </source>
</evidence>
<organism evidence="10 11">
    <name type="scientific">Chrysophaeum taylorii</name>
    <dbReference type="NCBI Taxonomy" id="2483200"/>
    <lineage>
        <taxon>Eukaryota</taxon>
        <taxon>Sar</taxon>
        <taxon>Stramenopiles</taxon>
        <taxon>Ochrophyta</taxon>
        <taxon>Pelagophyceae</taxon>
        <taxon>Pelagomonadales</taxon>
        <taxon>Pelagomonadaceae</taxon>
        <taxon>Chrysophaeum</taxon>
    </lineage>
</organism>
<keyword evidence="6" id="KW-0675">Receptor</keyword>
<proteinExistence type="predicted"/>
<keyword evidence="5" id="KW-0472">Membrane</keyword>
<reference evidence="10" key="1">
    <citation type="submission" date="2023-01" db="EMBL/GenBank/DDBJ databases">
        <title>Metagenome sequencing of chrysophaentin producing Chrysophaeum taylorii.</title>
        <authorList>
            <person name="Davison J."/>
            <person name="Bewley C."/>
        </authorList>
    </citation>
    <scope>NUCLEOTIDE SEQUENCE</scope>
    <source>
        <strain evidence="10">NIES-1699</strain>
    </source>
</reference>
<dbReference type="GO" id="GO:0038039">
    <property type="term" value="C:G protein-coupled receptor heterodimeric complex"/>
    <property type="evidence" value="ECO:0007669"/>
    <property type="project" value="TreeGrafter"/>
</dbReference>
<evidence type="ECO:0000256" key="2">
    <source>
        <dbReference type="ARBA" id="ARBA00022692"/>
    </source>
</evidence>
<comment type="subcellular location">
    <subcellularLocation>
        <location evidence="1">Membrane</location>
    </subcellularLocation>
</comment>
<accession>A0AAD7UC29</accession>
<dbReference type="SUPFAM" id="SSF53822">
    <property type="entry name" value="Periplasmic binding protein-like I"/>
    <property type="match status" value="1"/>
</dbReference>
<evidence type="ECO:0000256" key="1">
    <source>
        <dbReference type="ARBA" id="ARBA00004370"/>
    </source>
</evidence>
<keyword evidence="2" id="KW-0812">Transmembrane</keyword>
<sequence length="391" mass="42715">MLRTNPKIHGVFAFCSDDVADVSSVDARANLTNDLRSYGVAFDATNFVVLSASSTATEISSESYYPHVARLSSPESEVGKAVSSLVDHYGWRRVAVVHDDSLWARSSAQSFIDAISSRVDFVTFLGSGICLGGNCNGAGETLGITVSRSGFNVTEILDVLEALDARIIYLATYVQQEIFAEMYRQRRIWGSDYALITNLPQTASLVDDYHNVDIDAVKGQEGSLGFIQYAPSYGEETVVSDYLDSWRQVMSVDACNSRVESTNATILDGDDASSAPYCDVDGDFTTSHDYSMFCVDAIVIFAKAIAAQELNTNSRLLASETYAMILNQTFEGSSGTVQLHPDSGDRLGKFSLLNLQINEAMESSSAARRALWNSYEPQRQLVVILESLQQC</sequence>
<dbReference type="AlphaFoldDB" id="A0AAD7UC29"/>
<feature type="domain" description="Receptor ligand binding region" evidence="9">
    <location>
        <begin position="43"/>
        <end position="356"/>
    </location>
</feature>
<keyword evidence="8" id="KW-0807">Transducer</keyword>
<evidence type="ECO:0000256" key="6">
    <source>
        <dbReference type="ARBA" id="ARBA00023170"/>
    </source>
</evidence>
<dbReference type="Proteomes" id="UP001230188">
    <property type="component" value="Unassembled WGS sequence"/>
</dbReference>
<dbReference type="PANTHER" id="PTHR10519">
    <property type="entry name" value="GABA-B RECEPTOR"/>
    <property type="match status" value="1"/>
</dbReference>
<keyword evidence="11" id="KW-1185">Reference proteome</keyword>
<evidence type="ECO:0000259" key="9">
    <source>
        <dbReference type="Pfam" id="PF01094"/>
    </source>
</evidence>
<dbReference type="InterPro" id="IPR028082">
    <property type="entry name" value="Peripla_BP_I"/>
</dbReference>
<dbReference type="GO" id="GO:0004965">
    <property type="term" value="F:G protein-coupled GABA receptor activity"/>
    <property type="evidence" value="ECO:0007669"/>
    <property type="project" value="InterPro"/>
</dbReference>
<keyword evidence="3" id="KW-1133">Transmembrane helix</keyword>
<evidence type="ECO:0000256" key="5">
    <source>
        <dbReference type="ARBA" id="ARBA00023136"/>
    </source>
</evidence>
<dbReference type="PANTHER" id="PTHR10519:SF68">
    <property type="entry name" value="METABOTROPIC GLUTAMATE RECEPTOR-LIKE PROTEIN Q"/>
    <property type="match status" value="1"/>
</dbReference>
<keyword evidence="4" id="KW-0297">G-protein coupled receptor</keyword>
<name>A0AAD7UC29_9STRA</name>
<protein>
    <recommendedName>
        <fullName evidence="9">Receptor ligand binding region domain-containing protein</fullName>
    </recommendedName>
</protein>
<evidence type="ECO:0000256" key="8">
    <source>
        <dbReference type="ARBA" id="ARBA00023224"/>
    </source>
</evidence>
<evidence type="ECO:0000256" key="4">
    <source>
        <dbReference type="ARBA" id="ARBA00023040"/>
    </source>
</evidence>
<dbReference type="Pfam" id="PF01094">
    <property type="entry name" value="ANF_receptor"/>
    <property type="match status" value="1"/>
</dbReference>